<name>A0A4P6JRF4_KTERU</name>
<reference evidence="5 6" key="1">
    <citation type="submission" date="2019-01" db="EMBL/GenBank/DDBJ databases">
        <title>Ktedonosporobacter rubrisoli SCAWS-G2.</title>
        <authorList>
            <person name="Huang Y."/>
            <person name="Yan B."/>
        </authorList>
    </citation>
    <scope>NUCLEOTIDE SEQUENCE [LARGE SCALE GENOMIC DNA]</scope>
    <source>
        <strain evidence="5 6">SCAWS-G2</strain>
    </source>
</reference>
<dbReference type="AlphaFoldDB" id="A0A4P6JRF4"/>
<evidence type="ECO:0000313" key="5">
    <source>
        <dbReference type="EMBL" id="QBD78038.1"/>
    </source>
</evidence>
<dbReference type="Pfam" id="PF01037">
    <property type="entry name" value="AsnC_trans_reg"/>
    <property type="match status" value="1"/>
</dbReference>
<dbReference type="Pfam" id="PF13404">
    <property type="entry name" value="HTH_AsnC-type"/>
    <property type="match status" value="1"/>
</dbReference>
<feature type="domain" description="HTH asnC-type" evidence="4">
    <location>
        <begin position="5"/>
        <end position="66"/>
    </location>
</feature>
<dbReference type="InterPro" id="IPR036388">
    <property type="entry name" value="WH-like_DNA-bd_sf"/>
</dbReference>
<dbReference type="PROSITE" id="PS00519">
    <property type="entry name" value="HTH_ASNC_1"/>
    <property type="match status" value="1"/>
</dbReference>
<keyword evidence="2" id="KW-0238">DNA-binding</keyword>
<protein>
    <submittedName>
        <fullName evidence="5">Lrp/AsnC family transcriptional regulator</fullName>
    </submittedName>
</protein>
<proteinExistence type="predicted"/>
<keyword evidence="6" id="KW-1185">Reference proteome</keyword>
<organism evidence="5 6">
    <name type="scientific">Ktedonosporobacter rubrisoli</name>
    <dbReference type="NCBI Taxonomy" id="2509675"/>
    <lineage>
        <taxon>Bacteria</taxon>
        <taxon>Bacillati</taxon>
        <taxon>Chloroflexota</taxon>
        <taxon>Ktedonobacteria</taxon>
        <taxon>Ktedonobacterales</taxon>
        <taxon>Ktedonosporobacteraceae</taxon>
        <taxon>Ktedonosporobacter</taxon>
    </lineage>
</organism>
<dbReference type="GO" id="GO:0005829">
    <property type="term" value="C:cytosol"/>
    <property type="evidence" value="ECO:0007669"/>
    <property type="project" value="TreeGrafter"/>
</dbReference>
<keyword evidence="3" id="KW-0804">Transcription</keyword>
<dbReference type="InterPro" id="IPR019888">
    <property type="entry name" value="Tscrpt_reg_AsnC-like"/>
</dbReference>
<dbReference type="InterPro" id="IPR000485">
    <property type="entry name" value="AsnC-type_HTH_dom"/>
</dbReference>
<dbReference type="SUPFAM" id="SSF54909">
    <property type="entry name" value="Dimeric alpha+beta barrel"/>
    <property type="match status" value="1"/>
</dbReference>
<evidence type="ECO:0000256" key="1">
    <source>
        <dbReference type="ARBA" id="ARBA00023015"/>
    </source>
</evidence>
<keyword evidence="1" id="KW-0805">Transcription regulation</keyword>
<dbReference type="InterPro" id="IPR019887">
    <property type="entry name" value="Tscrpt_reg_AsnC/Lrp_C"/>
</dbReference>
<dbReference type="PROSITE" id="PS50956">
    <property type="entry name" value="HTH_ASNC_2"/>
    <property type="match status" value="1"/>
</dbReference>
<sequence>MSIELDDIDLKILQSLQEDGRISHAALGKAVGLTGPSVYARILRLEREGVIKRYTTFFDPDKIGQHVVAFVRVTTRTAFSDAEQEGFEQFVMKEPQILECHDVDGEDSYILKIRTSSPQTLRQLLKELRMLPFVARTVTSIALATIKESGLTIPLPSPIEGPGPTEPGNTT</sequence>
<evidence type="ECO:0000256" key="3">
    <source>
        <dbReference type="ARBA" id="ARBA00023163"/>
    </source>
</evidence>
<evidence type="ECO:0000256" key="2">
    <source>
        <dbReference type="ARBA" id="ARBA00023125"/>
    </source>
</evidence>
<dbReference type="Gene3D" id="3.30.70.920">
    <property type="match status" value="1"/>
</dbReference>
<dbReference type="GO" id="GO:0043200">
    <property type="term" value="P:response to amino acid"/>
    <property type="evidence" value="ECO:0007669"/>
    <property type="project" value="TreeGrafter"/>
</dbReference>
<dbReference type="GO" id="GO:0043565">
    <property type="term" value="F:sequence-specific DNA binding"/>
    <property type="evidence" value="ECO:0007669"/>
    <property type="project" value="InterPro"/>
</dbReference>
<dbReference type="PANTHER" id="PTHR30154:SF53">
    <property type="entry name" value="HTH-TYPE TRANSCRIPTIONAL REGULATOR LRPC"/>
    <property type="match status" value="1"/>
</dbReference>
<dbReference type="KEGG" id="kbs:EPA93_19380"/>
<evidence type="ECO:0000259" key="4">
    <source>
        <dbReference type="PROSITE" id="PS50956"/>
    </source>
</evidence>
<dbReference type="EMBL" id="CP035758">
    <property type="protein sequence ID" value="QBD78038.1"/>
    <property type="molecule type" value="Genomic_DNA"/>
</dbReference>
<dbReference type="Proteomes" id="UP000290365">
    <property type="component" value="Chromosome"/>
</dbReference>
<accession>A0A4P6JRF4</accession>
<dbReference type="InterPro" id="IPR019885">
    <property type="entry name" value="Tscrpt_reg_HTH_AsnC-type_CS"/>
</dbReference>
<dbReference type="PRINTS" id="PR00033">
    <property type="entry name" value="HTHASNC"/>
</dbReference>
<gene>
    <name evidence="5" type="ORF">EPA93_19380</name>
</gene>
<evidence type="ECO:0000313" key="6">
    <source>
        <dbReference type="Proteomes" id="UP000290365"/>
    </source>
</evidence>
<dbReference type="InterPro" id="IPR036390">
    <property type="entry name" value="WH_DNA-bd_sf"/>
</dbReference>
<dbReference type="RefSeq" id="WP_129889091.1">
    <property type="nucleotide sequence ID" value="NZ_CP035758.1"/>
</dbReference>
<dbReference type="SMART" id="SM00344">
    <property type="entry name" value="HTH_ASNC"/>
    <property type="match status" value="1"/>
</dbReference>
<dbReference type="PANTHER" id="PTHR30154">
    <property type="entry name" value="LEUCINE-RESPONSIVE REGULATORY PROTEIN"/>
    <property type="match status" value="1"/>
</dbReference>
<dbReference type="OrthoDB" id="166264at2"/>
<dbReference type="Gene3D" id="1.10.10.10">
    <property type="entry name" value="Winged helix-like DNA-binding domain superfamily/Winged helix DNA-binding domain"/>
    <property type="match status" value="1"/>
</dbReference>
<dbReference type="InterPro" id="IPR011008">
    <property type="entry name" value="Dimeric_a/b-barrel"/>
</dbReference>
<dbReference type="SUPFAM" id="SSF46785">
    <property type="entry name" value="Winged helix' DNA-binding domain"/>
    <property type="match status" value="1"/>
</dbReference>